<dbReference type="PROSITE" id="PS00010">
    <property type="entry name" value="ASX_HYDROXYL"/>
    <property type="match status" value="1"/>
</dbReference>
<keyword evidence="3 4" id="KW-1015">Disulfide bond</keyword>
<dbReference type="PROSITE" id="PS01186">
    <property type="entry name" value="EGF_2"/>
    <property type="match status" value="1"/>
</dbReference>
<sequence length="64" mass="7087">MFLFIVLSPKDANECSSDPCQNGATCHDELNSYTCACVAGWEGIHCNNGKPNKLPFYKMKTDNN</sequence>
<proteinExistence type="predicted"/>
<evidence type="ECO:0000256" key="1">
    <source>
        <dbReference type="ARBA" id="ARBA00022536"/>
    </source>
</evidence>
<comment type="caution">
    <text evidence="4">Lacks conserved residue(s) required for the propagation of feature annotation.</text>
</comment>
<dbReference type="PROSITE" id="PS00022">
    <property type="entry name" value="EGF_1"/>
    <property type="match status" value="1"/>
</dbReference>
<dbReference type="InterPro" id="IPR000152">
    <property type="entry name" value="EGF-type_Asp/Asn_hydroxyl_site"/>
</dbReference>
<dbReference type="InParanoid" id="C3Z3I5"/>
<evidence type="ECO:0000256" key="4">
    <source>
        <dbReference type="PROSITE-ProRule" id="PRU00076"/>
    </source>
</evidence>
<protein>
    <recommendedName>
        <fullName evidence="5">EGF-like domain-containing protein</fullName>
    </recommendedName>
</protein>
<dbReference type="InterPro" id="IPR051022">
    <property type="entry name" value="Notch_Cell-Fate_Det"/>
</dbReference>
<reference evidence="6" key="1">
    <citation type="journal article" date="2008" name="Nature">
        <title>The amphioxus genome and the evolution of the chordate karyotype.</title>
        <authorList>
            <consortium name="US DOE Joint Genome Institute (JGI-PGF)"/>
            <person name="Putnam N.H."/>
            <person name="Butts T."/>
            <person name="Ferrier D.E.K."/>
            <person name="Furlong R.F."/>
            <person name="Hellsten U."/>
            <person name="Kawashima T."/>
            <person name="Robinson-Rechavi M."/>
            <person name="Shoguchi E."/>
            <person name="Terry A."/>
            <person name="Yu J.-K."/>
            <person name="Benito-Gutierrez E.L."/>
            <person name="Dubchak I."/>
            <person name="Garcia-Fernandez J."/>
            <person name="Gibson-Brown J.J."/>
            <person name="Grigoriev I.V."/>
            <person name="Horton A.C."/>
            <person name="de Jong P.J."/>
            <person name="Jurka J."/>
            <person name="Kapitonov V.V."/>
            <person name="Kohara Y."/>
            <person name="Kuroki Y."/>
            <person name="Lindquist E."/>
            <person name="Lucas S."/>
            <person name="Osoegawa K."/>
            <person name="Pennacchio L.A."/>
            <person name="Salamov A.A."/>
            <person name="Satou Y."/>
            <person name="Sauka-Spengler T."/>
            <person name="Schmutz J."/>
            <person name="Shin-I T."/>
            <person name="Toyoda A."/>
            <person name="Bronner-Fraser M."/>
            <person name="Fujiyama A."/>
            <person name="Holland L.Z."/>
            <person name="Holland P.W.H."/>
            <person name="Satoh N."/>
            <person name="Rokhsar D.S."/>
        </authorList>
    </citation>
    <scope>NUCLEOTIDE SEQUENCE [LARGE SCALE GENOMIC DNA]</scope>
    <source>
        <strain evidence="6">S238N-H82</strain>
        <tissue evidence="6">Testes</tissue>
    </source>
</reference>
<dbReference type="CDD" id="cd00054">
    <property type="entry name" value="EGF_CA"/>
    <property type="match status" value="1"/>
</dbReference>
<dbReference type="SMART" id="SM00179">
    <property type="entry name" value="EGF_CA"/>
    <property type="match status" value="1"/>
</dbReference>
<dbReference type="Gene3D" id="2.10.25.10">
    <property type="entry name" value="Laminin"/>
    <property type="match status" value="1"/>
</dbReference>
<dbReference type="AlphaFoldDB" id="C3Z3I5"/>
<dbReference type="InterPro" id="IPR001881">
    <property type="entry name" value="EGF-like_Ca-bd_dom"/>
</dbReference>
<dbReference type="PRINTS" id="PR00010">
    <property type="entry name" value="EGFBLOOD"/>
</dbReference>
<dbReference type="SMART" id="SM00181">
    <property type="entry name" value="EGF"/>
    <property type="match status" value="1"/>
</dbReference>
<accession>C3Z3I5</accession>
<dbReference type="EMBL" id="GG666576">
    <property type="protein sequence ID" value="EEN53029.1"/>
    <property type="molecule type" value="Genomic_DNA"/>
</dbReference>
<evidence type="ECO:0000256" key="2">
    <source>
        <dbReference type="ARBA" id="ARBA00022737"/>
    </source>
</evidence>
<evidence type="ECO:0000313" key="6">
    <source>
        <dbReference type="EMBL" id="EEN53029.1"/>
    </source>
</evidence>
<dbReference type="GO" id="GO:0005509">
    <property type="term" value="F:calcium ion binding"/>
    <property type="evidence" value="ECO:0007669"/>
    <property type="project" value="InterPro"/>
</dbReference>
<keyword evidence="2" id="KW-0677">Repeat</keyword>
<evidence type="ECO:0000259" key="5">
    <source>
        <dbReference type="PROSITE" id="PS50026"/>
    </source>
</evidence>
<evidence type="ECO:0000256" key="3">
    <source>
        <dbReference type="ARBA" id="ARBA00023157"/>
    </source>
</evidence>
<organism>
    <name type="scientific">Branchiostoma floridae</name>
    <name type="common">Florida lancelet</name>
    <name type="synonym">Amphioxus</name>
    <dbReference type="NCBI Taxonomy" id="7739"/>
    <lineage>
        <taxon>Eukaryota</taxon>
        <taxon>Metazoa</taxon>
        <taxon>Chordata</taxon>
        <taxon>Cephalochordata</taxon>
        <taxon>Leptocardii</taxon>
        <taxon>Amphioxiformes</taxon>
        <taxon>Branchiostomatidae</taxon>
        <taxon>Branchiostoma</taxon>
    </lineage>
</organism>
<dbReference type="PROSITE" id="PS50026">
    <property type="entry name" value="EGF_3"/>
    <property type="match status" value="1"/>
</dbReference>
<name>C3Z3I5_BRAFL</name>
<dbReference type="InterPro" id="IPR000742">
    <property type="entry name" value="EGF"/>
</dbReference>
<dbReference type="InterPro" id="IPR018097">
    <property type="entry name" value="EGF_Ca-bd_CS"/>
</dbReference>
<dbReference type="Pfam" id="PF00008">
    <property type="entry name" value="EGF"/>
    <property type="match status" value="1"/>
</dbReference>
<dbReference type="SUPFAM" id="SSF57196">
    <property type="entry name" value="EGF/Laminin"/>
    <property type="match status" value="1"/>
</dbReference>
<dbReference type="PANTHER" id="PTHR24049">
    <property type="entry name" value="CRUMBS FAMILY MEMBER"/>
    <property type="match status" value="1"/>
</dbReference>
<keyword evidence="1 4" id="KW-0245">EGF-like domain</keyword>
<dbReference type="PROSITE" id="PS01187">
    <property type="entry name" value="EGF_CA"/>
    <property type="match status" value="1"/>
</dbReference>
<gene>
    <name evidence="6" type="ORF">BRAFLDRAFT_215849</name>
</gene>
<feature type="disulfide bond" evidence="4">
    <location>
        <begin position="37"/>
        <end position="46"/>
    </location>
</feature>
<feature type="domain" description="EGF-like" evidence="5">
    <location>
        <begin position="11"/>
        <end position="47"/>
    </location>
</feature>
<dbReference type="FunFam" id="2.10.25.10:FF:000734">
    <property type="entry name" value="Uncharacterized protein"/>
    <property type="match status" value="1"/>
</dbReference>